<dbReference type="Gene3D" id="2.70.70.10">
    <property type="entry name" value="Glucose Permease (Domain IIA)"/>
    <property type="match status" value="1"/>
</dbReference>
<organism evidence="2 3">
    <name type="scientific">Burkholderia lata (strain ATCC 17760 / DSM 23089 / LMG 22485 / NCIMB 9086 / R18194 / 383)</name>
    <dbReference type="NCBI Taxonomy" id="482957"/>
    <lineage>
        <taxon>Bacteria</taxon>
        <taxon>Pseudomonadati</taxon>
        <taxon>Pseudomonadota</taxon>
        <taxon>Betaproteobacteria</taxon>
        <taxon>Burkholderiales</taxon>
        <taxon>Burkholderiaceae</taxon>
        <taxon>Burkholderia</taxon>
        <taxon>Burkholderia cepacia complex</taxon>
    </lineage>
</organism>
<name>A0A6P2Q3L8_BURL3</name>
<dbReference type="InterPro" id="IPR011055">
    <property type="entry name" value="Dup_hybrid_motif"/>
</dbReference>
<dbReference type="PANTHER" id="PTHR21666:SF270">
    <property type="entry name" value="MUREIN HYDROLASE ACTIVATOR ENVC"/>
    <property type="match status" value="1"/>
</dbReference>
<dbReference type="Proteomes" id="UP000494170">
    <property type="component" value="Unassembled WGS sequence"/>
</dbReference>
<reference evidence="2 3" key="1">
    <citation type="submission" date="2019-09" db="EMBL/GenBank/DDBJ databases">
        <authorList>
            <person name="Depoorter E."/>
        </authorList>
    </citation>
    <scope>NUCLEOTIDE SEQUENCE [LARGE SCALE GENOMIC DNA]</scope>
    <source>
        <strain evidence="2">LMG 6863</strain>
    </source>
</reference>
<protein>
    <submittedName>
        <fullName evidence="2">Putative lipoprotein</fullName>
    </submittedName>
</protein>
<dbReference type="Pfam" id="PF01551">
    <property type="entry name" value="Peptidase_M23"/>
    <property type="match status" value="1"/>
</dbReference>
<dbReference type="InterPro" id="IPR016047">
    <property type="entry name" value="M23ase_b-sheet_dom"/>
</dbReference>
<feature type="domain" description="M23ase beta-sheet core" evidence="1">
    <location>
        <begin position="34"/>
        <end position="99"/>
    </location>
</feature>
<dbReference type="GO" id="GO:0004222">
    <property type="term" value="F:metalloendopeptidase activity"/>
    <property type="evidence" value="ECO:0007669"/>
    <property type="project" value="TreeGrafter"/>
</dbReference>
<dbReference type="CDD" id="cd12797">
    <property type="entry name" value="M23_peptidase"/>
    <property type="match status" value="1"/>
</dbReference>
<dbReference type="InterPro" id="IPR050570">
    <property type="entry name" value="Cell_wall_metabolism_enzyme"/>
</dbReference>
<dbReference type="EMBL" id="CABVPY010000047">
    <property type="protein sequence ID" value="VWC17028.1"/>
    <property type="molecule type" value="Genomic_DNA"/>
</dbReference>
<dbReference type="RefSeq" id="WP_174945171.1">
    <property type="nucleotide sequence ID" value="NZ_CABVPY010000047.1"/>
</dbReference>
<dbReference type="AlphaFoldDB" id="A0A6P2Q3L8"/>
<evidence type="ECO:0000259" key="1">
    <source>
        <dbReference type="Pfam" id="PF01551"/>
    </source>
</evidence>
<evidence type="ECO:0000313" key="3">
    <source>
        <dbReference type="Proteomes" id="UP000494170"/>
    </source>
</evidence>
<accession>A0A6P2Q3L8</accession>
<dbReference type="SUPFAM" id="SSF51261">
    <property type="entry name" value="Duplicated hybrid motif"/>
    <property type="match status" value="1"/>
</dbReference>
<gene>
    <name evidence="2" type="ORF">BLA6863_05658</name>
</gene>
<sequence>MRRGKVIRSTNLWRAGSRVQCSCRRACGVRQYRLAAYGPLVIIKHCNGLITAYGRNGKLLVNESDAVKQGQVIAEMGVAENGHGVLLFEVRRNGKKIDPLSGLPAGPTHVLK</sequence>
<dbReference type="PANTHER" id="PTHR21666">
    <property type="entry name" value="PEPTIDASE-RELATED"/>
    <property type="match status" value="1"/>
</dbReference>
<keyword evidence="2" id="KW-0449">Lipoprotein</keyword>
<proteinExistence type="predicted"/>
<evidence type="ECO:0000313" key="2">
    <source>
        <dbReference type="EMBL" id="VWC17028.1"/>
    </source>
</evidence>